<dbReference type="GO" id="GO:0000155">
    <property type="term" value="F:phosphorelay sensor kinase activity"/>
    <property type="evidence" value="ECO:0007669"/>
    <property type="project" value="InterPro"/>
</dbReference>
<evidence type="ECO:0000313" key="19">
    <source>
        <dbReference type="Proteomes" id="UP000199071"/>
    </source>
</evidence>
<proteinExistence type="predicted"/>
<evidence type="ECO:0000256" key="8">
    <source>
        <dbReference type="ARBA" id="ARBA00022741"/>
    </source>
</evidence>
<dbReference type="PANTHER" id="PTHR43065:SF10">
    <property type="entry name" value="PEROXIDE STRESS-ACTIVATED HISTIDINE KINASE MAK3"/>
    <property type="match status" value="1"/>
</dbReference>
<comment type="catalytic activity">
    <reaction evidence="1">
        <text>ATP + protein L-histidine = ADP + protein N-phospho-L-histidine.</text>
        <dbReference type="EC" id="2.7.13.3"/>
    </reaction>
</comment>
<dbReference type="Pfam" id="PF00512">
    <property type="entry name" value="HisKA"/>
    <property type="match status" value="1"/>
</dbReference>
<evidence type="ECO:0000256" key="9">
    <source>
        <dbReference type="ARBA" id="ARBA00022777"/>
    </source>
</evidence>
<comment type="subcellular location">
    <subcellularLocation>
        <location evidence="2">Cell membrane</location>
        <topology evidence="2">Multi-pass membrane protein</topology>
    </subcellularLocation>
</comment>
<dbReference type="InterPro" id="IPR036890">
    <property type="entry name" value="HATPase_C_sf"/>
</dbReference>
<dbReference type="STRING" id="665467.SAMN02982931_01033"/>
<dbReference type="Pfam" id="PF00672">
    <property type="entry name" value="HAMP"/>
    <property type="match status" value="1"/>
</dbReference>
<dbReference type="PRINTS" id="PR00344">
    <property type="entry name" value="BCTRLSENSOR"/>
</dbReference>
<dbReference type="SMART" id="SM00304">
    <property type="entry name" value="HAMP"/>
    <property type="match status" value="1"/>
</dbReference>
<evidence type="ECO:0000256" key="7">
    <source>
        <dbReference type="ARBA" id="ARBA00022692"/>
    </source>
</evidence>
<evidence type="ECO:0000259" key="16">
    <source>
        <dbReference type="PROSITE" id="PS50109"/>
    </source>
</evidence>
<dbReference type="EMBL" id="FMXQ01000002">
    <property type="protein sequence ID" value="SDB13703.1"/>
    <property type="molecule type" value="Genomic_DNA"/>
</dbReference>
<dbReference type="PIRSF" id="PIRSF037532">
    <property type="entry name" value="STHK_NtrY"/>
    <property type="match status" value="1"/>
</dbReference>
<dbReference type="Pfam" id="PF02518">
    <property type="entry name" value="HATPase_c"/>
    <property type="match status" value="1"/>
</dbReference>
<gene>
    <name evidence="18" type="ORF">SAMN02982931_01033</name>
</gene>
<dbReference type="GO" id="GO:0006355">
    <property type="term" value="P:regulation of DNA-templated transcription"/>
    <property type="evidence" value="ECO:0007669"/>
    <property type="project" value="InterPro"/>
</dbReference>
<dbReference type="Proteomes" id="UP000199071">
    <property type="component" value="Unassembled WGS sequence"/>
</dbReference>
<dbReference type="Pfam" id="PF00989">
    <property type="entry name" value="PAS"/>
    <property type="match status" value="1"/>
</dbReference>
<name>A0A1G6AZL5_9HYPH</name>
<keyword evidence="9 18" id="KW-0418">Kinase</keyword>
<feature type="region of interest" description="Disordered" evidence="14">
    <location>
        <begin position="734"/>
        <end position="754"/>
    </location>
</feature>
<dbReference type="InterPro" id="IPR035965">
    <property type="entry name" value="PAS-like_dom_sf"/>
</dbReference>
<evidence type="ECO:0000256" key="11">
    <source>
        <dbReference type="ARBA" id="ARBA00022989"/>
    </source>
</evidence>
<keyword evidence="11 15" id="KW-1133">Transmembrane helix</keyword>
<protein>
    <recommendedName>
        <fullName evidence="3">histidine kinase</fullName>
        <ecNumber evidence="3">2.7.13.3</ecNumber>
    </recommendedName>
</protein>
<keyword evidence="4" id="KW-1003">Cell membrane</keyword>
<evidence type="ECO:0000256" key="15">
    <source>
        <dbReference type="SAM" id="Phobius"/>
    </source>
</evidence>
<evidence type="ECO:0000256" key="12">
    <source>
        <dbReference type="ARBA" id="ARBA00023012"/>
    </source>
</evidence>
<dbReference type="CDD" id="cd06225">
    <property type="entry name" value="HAMP"/>
    <property type="match status" value="1"/>
</dbReference>
<dbReference type="SMART" id="SM00388">
    <property type="entry name" value="HisKA"/>
    <property type="match status" value="1"/>
</dbReference>
<dbReference type="PANTHER" id="PTHR43065">
    <property type="entry name" value="SENSOR HISTIDINE KINASE"/>
    <property type="match status" value="1"/>
</dbReference>
<dbReference type="InterPro" id="IPR045671">
    <property type="entry name" value="NtrY-like_N"/>
</dbReference>
<dbReference type="InterPro" id="IPR036097">
    <property type="entry name" value="HisK_dim/P_sf"/>
</dbReference>
<dbReference type="EC" id="2.7.13.3" evidence="3"/>
<sequence length="754" mass="81736">MTAETPFPLSTPLNRRTFEMSRLVRASGYVGVVSALIVAAATFFILMGLTPIEPTQYVVLTVLIVNGALAVFLVLVIGWEIAALVLARRRRRAAARLHIRIVALFSIVAATPAILVAVVASVTLDRGLDNWFSTSTRAIVENSAAIAQSFIDQQVDLLDRDILGLESELERARSLLIDDPDRFQTFLAANAQERNLPGAFLVKGDGSIVAEARVGSQAQFPPPPPSAIARAAAEPSQPALITPGSTNMVGGVAKLDDYDDVFIYALRPIAPEALHQVTLASENVTQYRALEATRFGIQLAFGILYLGVALVVLLSAIWLGISFANRLVAPIRRLIDAAKQVSAGNLAVRVPSKKSEGDLGDLSDTFNTMTAQLRGQREELLSANEQIDSRRRFTEAVLSGVTAGVIGIDGEGRITIANRTALRMLNVNKGSVERRPITEIMPELGPVVAAALRGERPEQRDQISVNTVNRERTINVRVTTEGSSERAHGYVITLDDITDLVSAQRSSAWADVARRIAHEIKNPLTPIQLSAERLRRKFGKVVQEDREIFEQCTDTIIRQVGDIGRMVDEFSSFARMPKPTIERKNLAESIREAVFLLEVAHPEITFALDLPAEPLLGDFDARLMSQAFTNIVKNGTEAIAGLPADEKTGAKLTVSGRIEDNWIVVDVVDTGIGLPAENRHRLLEPYMTTREKGTGLGLAIVTKIIAEHGGRIELMDSPEVAHGGHGALVRVRLPGARGGAEESATAESEESMAE</sequence>
<reference evidence="18 19" key="1">
    <citation type="submission" date="2016-10" db="EMBL/GenBank/DDBJ databases">
        <authorList>
            <person name="de Groot N.N."/>
        </authorList>
    </citation>
    <scope>NUCLEOTIDE SEQUENCE [LARGE SCALE GENOMIC DNA]</scope>
    <source>
        <strain evidence="18 19">ATCC 35022</strain>
    </source>
</reference>
<keyword evidence="10" id="KW-0067">ATP-binding</keyword>
<evidence type="ECO:0000256" key="3">
    <source>
        <dbReference type="ARBA" id="ARBA00012438"/>
    </source>
</evidence>
<keyword evidence="5" id="KW-0597">Phosphoprotein</keyword>
<feature type="domain" description="Histidine kinase" evidence="16">
    <location>
        <begin position="515"/>
        <end position="737"/>
    </location>
</feature>
<dbReference type="InterPro" id="IPR017232">
    <property type="entry name" value="NtrY"/>
</dbReference>
<dbReference type="SUPFAM" id="SSF55874">
    <property type="entry name" value="ATPase domain of HSP90 chaperone/DNA topoisomerase II/histidine kinase"/>
    <property type="match status" value="1"/>
</dbReference>
<dbReference type="InterPro" id="IPR003660">
    <property type="entry name" value="HAMP_dom"/>
</dbReference>
<dbReference type="GO" id="GO:0005524">
    <property type="term" value="F:ATP binding"/>
    <property type="evidence" value="ECO:0007669"/>
    <property type="project" value="UniProtKB-KW"/>
</dbReference>
<feature type="domain" description="HAMP" evidence="17">
    <location>
        <begin position="325"/>
        <end position="378"/>
    </location>
</feature>
<feature type="transmembrane region" description="Helical" evidence="15">
    <location>
        <begin position="303"/>
        <end position="324"/>
    </location>
</feature>
<evidence type="ECO:0000256" key="1">
    <source>
        <dbReference type="ARBA" id="ARBA00000085"/>
    </source>
</evidence>
<dbReference type="GO" id="GO:0005886">
    <property type="term" value="C:plasma membrane"/>
    <property type="evidence" value="ECO:0007669"/>
    <property type="project" value="UniProtKB-SubCell"/>
</dbReference>
<evidence type="ECO:0000256" key="13">
    <source>
        <dbReference type="ARBA" id="ARBA00023136"/>
    </source>
</evidence>
<dbReference type="InterPro" id="IPR003594">
    <property type="entry name" value="HATPase_dom"/>
</dbReference>
<dbReference type="CDD" id="cd00082">
    <property type="entry name" value="HisKA"/>
    <property type="match status" value="1"/>
</dbReference>
<dbReference type="SUPFAM" id="SSF47384">
    <property type="entry name" value="Homodimeric domain of signal transducing histidine kinase"/>
    <property type="match status" value="1"/>
</dbReference>
<keyword evidence="13 15" id="KW-0472">Membrane</keyword>
<keyword evidence="12" id="KW-0902">Two-component regulatory system</keyword>
<evidence type="ECO:0000256" key="14">
    <source>
        <dbReference type="SAM" id="MobiDB-lite"/>
    </source>
</evidence>
<dbReference type="InterPro" id="IPR013767">
    <property type="entry name" value="PAS_fold"/>
</dbReference>
<keyword evidence="8" id="KW-0547">Nucleotide-binding</keyword>
<evidence type="ECO:0000259" key="17">
    <source>
        <dbReference type="PROSITE" id="PS50885"/>
    </source>
</evidence>
<dbReference type="InterPro" id="IPR004358">
    <property type="entry name" value="Sig_transdc_His_kin-like_C"/>
</dbReference>
<accession>A0A1G6AZL5</accession>
<evidence type="ECO:0000256" key="5">
    <source>
        <dbReference type="ARBA" id="ARBA00022553"/>
    </source>
</evidence>
<dbReference type="SUPFAM" id="SSF55785">
    <property type="entry name" value="PYP-like sensor domain (PAS domain)"/>
    <property type="match status" value="1"/>
</dbReference>
<dbReference type="Gene3D" id="3.30.450.20">
    <property type="entry name" value="PAS domain"/>
    <property type="match status" value="1"/>
</dbReference>
<dbReference type="SMART" id="SM00387">
    <property type="entry name" value="HATPase_c"/>
    <property type="match status" value="1"/>
</dbReference>
<dbReference type="PROSITE" id="PS50109">
    <property type="entry name" value="HIS_KIN"/>
    <property type="match status" value="1"/>
</dbReference>
<dbReference type="Pfam" id="PF19312">
    <property type="entry name" value="NtrY_N"/>
    <property type="match status" value="1"/>
</dbReference>
<dbReference type="PROSITE" id="PS50885">
    <property type="entry name" value="HAMP"/>
    <property type="match status" value="1"/>
</dbReference>
<dbReference type="AlphaFoldDB" id="A0A1G6AZL5"/>
<evidence type="ECO:0000256" key="4">
    <source>
        <dbReference type="ARBA" id="ARBA00022475"/>
    </source>
</evidence>
<feature type="transmembrane region" description="Helical" evidence="15">
    <location>
        <begin position="23"/>
        <end position="46"/>
    </location>
</feature>
<organism evidence="18 19">
    <name type="scientific">Bauldia litoralis</name>
    <dbReference type="NCBI Taxonomy" id="665467"/>
    <lineage>
        <taxon>Bacteria</taxon>
        <taxon>Pseudomonadati</taxon>
        <taxon>Pseudomonadota</taxon>
        <taxon>Alphaproteobacteria</taxon>
        <taxon>Hyphomicrobiales</taxon>
        <taxon>Kaistiaceae</taxon>
        <taxon>Bauldia</taxon>
    </lineage>
</organism>
<dbReference type="OrthoDB" id="9776727at2"/>
<keyword evidence="7 15" id="KW-0812">Transmembrane</keyword>
<dbReference type="InterPro" id="IPR003661">
    <property type="entry name" value="HisK_dim/P_dom"/>
</dbReference>
<dbReference type="FunFam" id="1.10.287.130:FF:000107">
    <property type="entry name" value="Sensor histidine kinase YycG"/>
    <property type="match status" value="1"/>
</dbReference>
<dbReference type="InterPro" id="IPR005467">
    <property type="entry name" value="His_kinase_dom"/>
</dbReference>
<feature type="transmembrane region" description="Helical" evidence="15">
    <location>
        <begin position="99"/>
        <end position="124"/>
    </location>
</feature>
<dbReference type="Gene3D" id="6.10.340.10">
    <property type="match status" value="1"/>
</dbReference>
<evidence type="ECO:0000256" key="2">
    <source>
        <dbReference type="ARBA" id="ARBA00004651"/>
    </source>
</evidence>
<dbReference type="Gene3D" id="3.30.565.10">
    <property type="entry name" value="Histidine kinase-like ATPase, C-terminal domain"/>
    <property type="match status" value="1"/>
</dbReference>
<evidence type="ECO:0000256" key="10">
    <source>
        <dbReference type="ARBA" id="ARBA00022840"/>
    </source>
</evidence>
<keyword evidence="19" id="KW-1185">Reference proteome</keyword>
<dbReference type="Gene3D" id="1.10.287.130">
    <property type="match status" value="1"/>
</dbReference>
<evidence type="ECO:0000256" key="6">
    <source>
        <dbReference type="ARBA" id="ARBA00022679"/>
    </source>
</evidence>
<evidence type="ECO:0000313" key="18">
    <source>
        <dbReference type="EMBL" id="SDB13703.1"/>
    </source>
</evidence>
<keyword evidence="6" id="KW-0808">Transferase</keyword>
<dbReference type="SUPFAM" id="SSF158472">
    <property type="entry name" value="HAMP domain-like"/>
    <property type="match status" value="1"/>
</dbReference>
<feature type="transmembrane region" description="Helical" evidence="15">
    <location>
        <begin position="58"/>
        <end position="87"/>
    </location>
</feature>